<protein>
    <submittedName>
        <fullName evidence="1">Uncharacterized protein</fullName>
    </submittedName>
</protein>
<evidence type="ECO:0000313" key="1">
    <source>
        <dbReference type="EMBL" id="CAH1200507.1"/>
    </source>
</evidence>
<organism evidence="1 2">
    <name type="scientific">Paenibacillus plantiphilus</name>
    <dbReference type="NCBI Taxonomy" id="2905650"/>
    <lineage>
        <taxon>Bacteria</taxon>
        <taxon>Bacillati</taxon>
        <taxon>Bacillota</taxon>
        <taxon>Bacilli</taxon>
        <taxon>Bacillales</taxon>
        <taxon>Paenibacillaceae</taxon>
        <taxon>Paenibacillus</taxon>
    </lineage>
</organism>
<sequence length="43" mass="4793">MSLTYMILQLARGVVPRSLTFGATPSLSRFLLKGWRLNAIPLC</sequence>
<keyword evidence="2" id="KW-1185">Reference proteome</keyword>
<dbReference type="Proteomes" id="UP000838686">
    <property type="component" value="Unassembled WGS sequence"/>
</dbReference>
<dbReference type="EMBL" id="CAKMMF010000006">
    <property type="protein sequence ID" value="CAH1200507.1"/>
    <property type="molecule type" value="Genomic_DNA"/>
</dbReference>
<gene>
    <name evidence="1" type="ORF">PAECIP111893_01403</name>
</gene>
<proteinExistence type="predicted"/>
<reference evidence="1" key="1">
    <citation type="submission" date="2022-01" db="EMBL/GenBank/DDBJ databases">
        <authorList>
            <person name="Criscuolo A."/>
        </authorList>
    </citation>
    <scope>NUCLEOTIDE SEQUENCE</scope>
    <source>
        <strain evidence="1">CIP111893</strain>
    </source>
</reference>
<accession>A0ABN8G5T2</accession>
<evidence type="ECO:0000313" key="2">
    <source>
        <dbReference type="Proteomes" id="UP000838686"/>
    </source>
</evidence>
<name>A0ABN8G5T2_9BACL</name>
<comment type="caution">
    <text evidence="1">The sequence shown here is derived from an EMBL/GenBank/DDBJ whole genome shotgun (WGS) entry which is preliminary data.</text>
</comment>